<evidence type="ECO:0000313" key="2">
    <source>
        <dbReference type="Proteomes" id="UP000515683"/>
    </source>
</evidence>
<keyword evidence="2" id="KW-1185">Reference proteome</keyword>
<dbReference type="EMBL" id="MK867354">
    <property type="protein sequence ID" value="QFG06449.1"/>
    <property type="molecule type" value="Genomic_DNA"/>
</dbReference>
<name>A0A6M2ZI60_9CAUD</name>
<proteinExistence type="predicted"/>
<dbReference type="Proteomes" id="UP000515683">
    <property type="component" value="Segment"/>
</dbReference>
<dbReference type="PANTHER" id="PTHR37563">
    <property type="entry name" value="PHYTANOYL-COA DIOXYGENASE FAMILY PROTEIN (AFU_ORTHOLOGUE AFUA_2G03330)"/>
    <property type="match status" value="1"/>
</dbReference>
<protein>
    <submittedName>
        <fullName evidence="1">2OG-Fe(II) oxygenase superfamily protein</fullName>
    </submittedName>
</protein>
<dbReference type="SUPFAM" id="SSF51197">
    <property type="entry name" value="Clavaminate synthase-like"/>
    <property type="match status" value="1"/>
</dbReference>
<sequence length="204" mass="23351">MSDGYGYLVEESLLTKEECDSLFKQILYDWQITKSFDYIHESDFRIHCPVQLTDLTKSVIKKVVENYKPVLKDFFGDVDPWLSELSSICVFPNAKEQHIHRDHSIENGKLVTFFINLLNVEDNAGPLIIKNNPICLPQGSCILMDSLTKHAGGSNTSHSNIRPVFYFSIGDPDLDGPTYSIDPKYYKKFKLSFTNKNDTSTNLW</sequence>
<accession>A0A6M2ZI60</accession>
<organism evidence="1 2">
    <name type="scientific">Synechococcus phage S-SCSM1</name>
    <dbReference type="NCBI Taxonomy" id="2588487"/>
    <lineage>
        <taxon>Viruses</taxon>
        <taxon>Duplodnaviria</taxon>
        <taxon>Heunggongvirae</taxon>
        <taxon>Uroviricota</taxon>
        <taxon>Caudoviricetes</taxon>
        <taxon>Pantevenvirales</taxon>
        <taxon>Kyanoviridae</taxon>
        <taxon>Zhoulongquanvirus</taxon>
        <taxon>Zhoulongquanvirus esscess</taxon>
    </lineage>
</organism>
<dbReference type="InterPro" id="IPR051961">
    <property type="entry name" value="Fungal_Metabolite_Diox"/>
</dbReference>
<dbReference type="PANTHER" id="PTHR37563:SF2">
    <property type="entry name" value="PHYTANOYL-COA DIOXYGENASE FAMILY PROTEIN (AFU_ORTHOLOGUE AFUA_2G03330)"/>
    <property type="match status" value="1"/>
</dbReference>
<reference evidence="1" key="1">
    <citation type="submission" date="2019-04" db="EMBL/GenBank/DDBJ databases">
        <title>Genomic and proteomic characterization of cyanophage S-SCSM1 provides new insights into understanding the viral gene diversity and phage-host interactions.</title>
        <authorList>
            <person name="Wang Q."/>
            <person name="Xu Y."/>
            <person name="Jiao N."/>
            <person name="Zhang R."/>
        </authorList>
    </citation>
    <scope>NUCLEOTIDE SEQUENCE [LARGE SCALE GENOMIC DNA]</scope>
</reference>
<dbReference type="GO" id="GO:0051213">
    <property type="term" value="F:dioxygenase activity"/>
    <property type="evidence" value="ECO:0007669"/>
    <property type="project" value="UniProtKB-KW"/>
</dbReference>
<evidence type="ECO:0000313" key="1">
    <source>
        <dbReference type="EMBL" id="QFG06449.1"/>
    </source>
</evidence>
<gene>
    <name evidence="1" type="ORF">SSCSM1_186</name>
</gene>
<dbReference type="Gene3D" id="2.60.120.620">
    <property type="entry name" value="q2cbj1_9rhob like domain"/>
    <property type="match status" value="1"/>
</dbReference>